<feature type="domain" description="Resolvase/invertase-type recombinase catalytic" evidence="4">
    <location>
        <begin position="14"/>
        <end position="83"/>
    </location>
</feature>
<keyword evidence="1" id="KW-0238">DNA-binding</keyword>
<evidence type="ECO:0000259" key="4">
    <source>
        <dbReference type="Pfam" id="PF00239"/>
    </source>
</evidence>
<evidence type="ECO:0000313" key="6">
    <source>
        <dbReference type="Proteomes" id="UP000222531"/>
    </source>
</evidence>
<protein>
    <recommendedName>
        <fullName evidence="4">Resolvase/invertase-type recombinase catalytic domain-containing protein</fullName>
    </recommendedName>
</protein>
<evidence type="ECO:0000256" key="3">
    <source>
        <dbReference type="SAM" id="MobiDB-lite"/>
    </source>
</evidence>
<evidence type="ECO:0000256" key="2">
    <source>
        <dbReference type="ARBA" id="ARBA00023172"/>
    </source>
</evidence>
<dbReference type="Proteomes" id="UP000222531">
    <property type="component" value="Unassembled WGS sequence"/>
</dbReference>
<evidence type="ECO:0000313" key="5">
    <source>
        <dbReference type="EMBL" id="PHQ50925.1"/>
    </source>
</evidence>
<dbReference type="InterPro" id="IPR050639">
    <property type="entry name" value="SSR_resolvase"/>
</dbReference>
<evidence type="ECO:0000256" key="1">
    <source>
        <dbReference type="ARBA" id="ARBA00023125"/>
    </source>
</evidence>
<proteinExistence type="predicted"/>
<sequence length="86" mass="9484">MGHPEHVAAVLRVAAGYTRQSKKKADKSEASPAAQDEANEKKARDRGCRFLRHYRDVGVSGYGPNANRKAFERLLNACRAGKVTRS</sequence>
<feature type="region of interest" description="Disordered" evidence="3">
    <location>
        <begin position="13"/>
        <end position="46"/>
    </location>
</feature>
<dbReference type="Pfam" id="PF00239">
    <property type="entry name" value="Resolvase"/>
    <property type="match status" value="1"/>
</dbReference>
<dbReference type="GO" id="GO:0000150">
    <property type="term" value="F:DNA strand exchange activity"/>
    <property type="evidence" value="ECO:0007669"/>
    <property type="project" value="InterPro"/>
</dbReference>
<dbReference type="AlphaFoldDB" id="A0A2G1XI78"/>
<reference evidence="5 6" key="1">
    <citation type="journal article" date="2017" name="Biochemistry">
        <title>Identification of the Biosynthetic Pathway for the Antibiotic Bicyclomycin.</title>
        <authorList>
            <person name="Patteson J."/>
            <person name="Cai W."/>
            <person name="Johnson R.A."/>
            <person name="Santa Maria K."/>
            <person name="Li B."/>
        </authorList>
    </citation>
    <scope>NUCLEOTIDE SEQUENCE [LARGE SCALE GENOMIC DNA]</scope>
    <source>
        <strain evidence="5 6">ATCC 21532</strain>
    </source>
</reference>
<dbReference type="PANTHER" id="PTHR30461:SF2">
    <property type="entry name" value="SERINE RECOMBINASE PINE-RELATED"/>
    <property type="match status" value="1"/>
</dbReference>
<dbReference type="GO" id="GO:0003677">
    <property type="term" value="F:DNA binding"/>
    <property type="evidence" value="ECO:0007669"/>
    <property type="project" value="UniProtKB-KW"/>
</dbReference>
<dbReference type="EMBL" id="NHZO01000147">
    <property type="protein sequence ID" value="PHQ50925.1"/>
    <property type="molecule type" value="Genomic_DNA"/>
</dbReference>
<keyword evidence="2" id="KW-0233">DNA recombination</keyword>
<dbReference type="Gene3D" id="3.40.50.1390">
    <property type="entry name" value="Resolvase, N-terminal catalytic domain"/>
    <property type="match status" value="1"/>
</dbReference>
<gene>
    <name evidence="5" type="ORF">BLA24_14065</name>
</gene>
<organism evidence="5 6">
    <name type="scientific">Streptomyces cinnamoneus</name>
    <name type="common">Streptoverticillium cinnamoneum</name>
    <dbReference type="NCBI Taxonomy" id="53446"/>
    <lineage>
        <taxon>Bacteria</taxon>
        <taxon>Bacillati</taxon>
        <taxon>Actinomycetota</taxon>
        <taxon>Actinomycetes</taxon>
        <taxon>Kitasatosporales</taxon>
        <taxon>Streptomycetaceae</taxon>
        <taxon>Streptomyces</taxon>
        <taxon>Streptomyces cinnamoneus group</taxon>
    </lineage>
</organism>
<name>A0A2G1XI78_STRCJ</name>
<accession>A0A2G1XI78</accession>
<dbReference type="PANTHER" id="PTHR30461">
    <property type="entry name" value="DNA-INVERTASE FROM LAMBDOID PROPHAGE"/>
    <property type="match status" value="1"/>
</dbReference>
<comment type="caution">
    <text evidence="5">The sequence shown here is derived from an EMBL/GenBank/DDBJ whole genome shotgun (WGS) entry which is preliminary data.</text>
</comment>
<dbReference type="SUPFAM" id="SSF53041">
    <property type="entry name" value="Resolvase-like"/>
    <property type="match status" value="1"/>
</dbReference>
<keyword evidence="6" id="KW-1185">Reference proteome</keyword>
<dbReference type="InterPro" id="IPR036162">
    <property type="entry name" value="Resolvase-like_N_sf"/>
</dbReference>
<dbReference type="InterPro" id="IPR006119">
    <property type="entry name" value="Resolv_N"/>
</dbReference>